<dbReference type="SUPFAM" id="SSF49265">
    <property type="entry name" value="Fibronectin type III"/>
    <property type="match status" value="5"/>
</dbReference>
<evidence type="ECO:0000256" key="15">
    <source>
        <dbReference type="PROSITE-ProRule" id="PRU10141"/>
    </source>
</evidence>
<evidence type="ECO:0000256" key="14">
    <source>
        <dbReference type="ARBA" id="ARBA00051243"/>
    </source>
</evidence>
<dbReference type="GO" id="GO:0004714">
    <property type="term" value="F:transmembrane receptor protein tyrosine kinase activity"/>
    <property type="evidence" value="ECO:0000318"/>
    <property type="project" value="GO_Central"/>
</dbReference>
<protein>
    <recommendedName>
        <fullName evidence="16">Tyrosine-protein kinase receptor</fullName>
        <ecNumber evidence="16">2.7.10.1</ecNumber>
    </recommendedName>
</protein>
<feature type="transmembrane region" description="Helical" evidence="18">
    <location>
        <begin position="1840"/>
        <end position="1861"/>
    </location>
</feature>
<evidence type="ECO:0000256" key="3">
    <source>
        <dbReference type="ARBA" id="ARBA00022679"/>
    </source>
</evidence>
<evidence type="ECO:0000256" key="4">
    <source>
        <dbReference type="ARBA" id="ARBA00022692"/>
    </source>
</evidence>
<evidence type="ECO:0000256" key="8">
    <source>
        <dbReference type="ARBA" id="ARBA00022840"/>
    </source>
</evidence>
<dbReference type="PRINTS" id="PR00109">
    <property type="entry name" value="TYRKINASE"/>
</dbReference>
<dbReference type="FunFam" id="2.60.40.10:FF:002572">
    <property type="entry name" value="Tyrosine-protein kinase receptor"/>
    <property type="match status" value="1"/>
</dbReference>
<feature type="domain" description="Fibronectin type-III" evidence="20">
    <location>
        <begin position="1403"/>
        <end position="1510"/>
    </location>
</feature>
<feature type="binding site" evidence="15">
    <location>
        <position position="1956"/>
    </location>
    <ligand>
        <name>ATP</name>
        <dbReference type="ChEBI" id="CHEBI:30616"/>
    </ligand>
</feature>
<feature type="domain" description="Fibronectin type-III" evidence="20">
    <location>
        <begin position="68"/>
        <end position="165"/>
    </location>
</feature>
<dbReference type="eggNOG" id="KOG1095">
    <property type="taxonomic scope" value="Eukaryota"/>
</dbReference>
<feature type="domain" description="Fibronectin type-III" evidence="20">
    <location>
        <begin position="171"/>
        <end position="265"/>
    </location>
</feature>
<keyword evidence="7" id="KW-0418">Kinase</keyword>
<evidence type="ECO:0000256" key="5">
    <source>
        <dbReference type="ARBA" id="ARBA00022737"/>
    </source>
</evidence>
<dbReference type="GO" id="GO:0005524">
    <property type="term" value="F:ATP binding"/>
    <property type="evidence" value="ECO:0007669"/>
    <property type="project" value="UniProtKB-UniRule"/>
</dbReference>
<dbReference type="PROSITE" id="PS00109">
    <property type="entry name" value="PROTEIN_KINASE_TYR"/>
    <property type="match status" value="1"/>
</dbReference>
<accession>A0A139WN63</accession>
<comment type="similarity">
    <text evidence="16">Belongs to the protein kinase superfamily. Tyr protein kinase family. Insulin receptor subfamily.</text>
</comment>
<dbReference type="PANTHER" id="PTHR24416:SF527">
    <property type="entry name" value="PROTO-ONCOGENE TYROSINE-PROTEIN KINASE ROS"/>
    <property type="match status" value="1"/>
</dbReference>
<dbReference type="PROSITE" id="PS00239">
    <property type="entry name" value="RECEPTOR_TYR_KIN_II"/>
    <property type="match status" value="1"/>
</dbReference>
<evidence type="ECO:0000259" key="19">
    <source>
        <dbReference type="PROSITE" id="PS50011"/>
    </source>
</evidence>
<keyword evidence="8 15" id="KW-0067">ATP-binding</keyword>
<dbReference type="InterPro" id="IPR002011">
    <property type="entry name" value="Tyr_kinase_rcpt_2_CS"/>
</dbReference>
<name>A0A139WN63_TRICA</name>
<evidence type="ECO:0000256" key="9">
    <source>
        <dbReference type="ARBA" id="ARBA00022989"/>
    </source>
</evidence>
<dbReference type="Pfam" id="PF00041">
    <property type="entry name" value="fn3"/>
    <property type="match status" value="4"/>
</dbReference>
<keyword evidence="6 15" id="KW-0547">Nucleotide-binding</keyword>
<dbReference type="InterPro" id="IPR000033">
    <property type="entry name" value="LDLR_classB_rpt"/>
</dbReference>
<feature type="domain" description="Protein kinase" evidence="19">
    <location>
        <begin position="1922"/>
        <end position="2194"/>
    </location>
</feature>
<dbReference type="GO" id="GO:0032006">
    <property type="term" value="P:regulation of TOR signaling"/>
    <property type="evidence" value="ECO:0000318"/>
    <property type="project" value="GO_Central"/>
</dbReference>
<dbReference type="InterPro" id="IPR017441">
    <property type="entry name" value="Protein_kinase_ATP_BS"/>
</dbReference>
<dbReference type="InterPro" id="IPR011042">
    <property type="entry name" value="6-blade_b-propeller_TolB-like"/>
</dbReference>
<evidence type="ECO:0000313" key="22">
    <source>
        <dbReference type="Proteomes" id="UP000007266"/>
    </source>
</evidence>
<dbReference type="FunFam" id="1.10.510.10:FF:000341">
    <property type="entry name" value="Tyrosine-protein kinase receptor"/>
    <property type="match status" value="1"/>
</dbReference>
<dbReference type="CDD" id="cd05044">
    <property type="entry name" value="PTKc_c-ros"/>
    <property type="match status" value="1"/>
</dbReference>
<dbReference type="Gene3D" id="2.60.40.10">
    <property type="entry name" value="Immunoglobulins"/>
    <property type="match status" value="7"/>
</dbReference>
<dbReference type="PROSITE" id="PS00107">
    <property type="entry name" value="PROTEIN_KINASE_ATP"/>
    <property type="match status" value="1"/>
</dbReference>
<keyword evidence="5" id="KW-0677">Repeat</keyword>
<dbReference type="EC" id="2.7.10.1" evidence="16"/>
<dbReference type="Gene3D" id="2.120.10.30">
    <property type="entry name" value="TolB, C-terminal domain"/>
    <property type="match status" value="3"/>
</dbReference>
<dbReference type="InterPro" id="IPR013783">
    <property type="entry name" value="Ig-like_fold"/>
</dbReference>
<dbReference type="InterPro" id="IPR003961">
    <property type="entry name" value="FN3_dom"/>
</dbReference>
<evidence type="ECO:0000256" key="2">
    <source>
        <dbReference type="ARBA" id="ARBA00022553"/>
    </source>
</evidence>
<feature type="domain" description="Fibronectin type-III" evidence="20">
    <location>
        <begin position="1514"/>
        <end position="1617"/>
    </location>
</feature>
<reference evidence="21 22" key="2">
    <citation type="journal article" date="2010" name="Nucleic Acids Res.">
        <title>BeetleBase in 2010: revisions to provide comprehensive genomic information for Tribolium castaneum.</title>
        <authorList>
            <person name="Kim H.S."/>
            <person name="Murphy T."/>
            <person name="Xia J."/>
            <person name="Caragea D."/>
            <person name="Park Y."/>
            <person name="Beeman R.W."/>
            <person name="Lorenzen M.D."/>
            <person name="Butcher S."/>
            <person name="Manak J.R."/>
            <person name="Brown S.J."/>
        </authorList>
    </citation>
    <scope>GENOME REANNOTATION</scope>
    <source>
        <strain evidence="21 22">Georgia GA2</strain>
    </source>
</reference>
<dbReference type="SUPFAM" id="SSF63825">
    <property type="entry name" value="YWTD domain"/>
    <property type="match status" value="3"/>
</dbReference>
<dbReference type="Pfam" id="PF07714">
    <property type="entry name" value="PK_Tyr_Ser-Thr"/>
    <property type="match status" value="1"/>
</dbReference>
<keyword evidence="12 16" id="KW-0675">Receptor</keyword>
<evidence type="ECO:0000256" key="12">
    <source>
        <dbReference type="ARBA" id="ARBA00023170"/>
    </source>
</evidence>
<dbReference type="Gene3D" id="1.10.510.10">
    <property type="entry name" value="Transferase(Phosphotransferase) domain 1"/>
    <property type="match status" value="1"/>
</dbReference>
<dbReference type="InterPro" id="IPR001245">
    <property type="entry name" value="Ser-Thr/Tyr_kinase_cat_dom"/>
</dbReference>
<feature type="region of interest" description="Disordered" evidence="17">
    <location>
        <begin position="2273"/>
        <end position="2315"/>
    </location>
</feature>
<dbReference type="STRING" id="7070.A0A139WN63"/>
<evidence type="ECO:0000256" key="13">
    <source>
        <dbReference type="ARBA" id="ARBA00023180"/>
    </source>
</evidence>
<dbReference type="GO" id="GO:0005886">
    <property type="term" value="C:plasma membrane"/>
    <property type="evidence" value="ECO:0000318"/>
    <property type="project" value="GO_Central"/>
</dbReference>
<dbReference type="InterPro" id="IPR011009">
    <property type="entry name" value="Kinase-like_dom_sf"/>
</dbReference>
<evidence type="ECO:0000259" key="20">
    <source>
        <dbReference type="PROSITE" id="PS50853"/>
    </source>
</evidence>
<dbReference type="Gene3D" id="3.30.200.20">
    <property type="entry name" value="Phosphorylase Kinase, domain 1"/>
    <property type="match status" value="1"/>
</dbReference>
<dbReference type="InterPro" id="IPR000719">
    <property type="entry name" value="Prot_kinase_dom"/>
</dbReference>
<feature type="domain" description="Fibronectin type-III" evidence="20">
    <location>
        <begin position="545"/>
        <end position="645"/>
    </location>
</feature>
<dbReference type="InterPro" id="IPR036116">
    <property type="entry name" value="FN3_sf"/>
</dbReference>
<dbReference type="FunCoup" id="A0A139WN63">
    <property type="interactions" value="63"/>
</dbReference>
<gene>
    <name evidence="21" type="primary">AUGUSTUS-3.0.2_01239</name>
    <name evidence="21" type="ORF">TcasGA2_TC001239</name>
</gene>
<keyword evidence="10 18" id="KW-0472">Membrane</keyword>
<comment type="catalytic activity">
    <reaction evidence="14 16">
        <text>L-tyrosyl-[protein] + ATP = O-phospho-L-tyrosyl-[protein] + ADP + H(+)</text>
        <dbReference type="Rhea" id="RHEA:10596"/>
        <dbReference type="Rhea" id="RHEA-COMP:10136"/>
        <dbReference type="Rhea" id="RHEA-COMP:20101"/>
        <dbReference type="ChEBI" id="CHEBI:15378"/>
        <dbReference type="ChEBI" id="CHEBI:30616"/>
        <dbReference type="ChEBI" id="CHEBI:46858"/>
        <dbReference type="ChEBI" id="CHEBI:61978"/>
        <dbReference type="ChEBI" id="CHEBI:456216"/>
        <dbReference type="EC" id="2.7.10.1"/>
    </reaction>
</comment>
<sequence>MQAITTTPVITDCNKGCKLWRRALNSSCPKVCNGPMDRLTPKALYCVMGCNDAMTKYFNQLKSKLLTPPAPALVADTLSATSLRLEWNFPEAKRVGLTYHVQWKYEELTATWHYCRNVTWFDNDTVLIENLQPYTKYRFRIVLILGHQENQIVSNPSVVISTLASGIPVSPPSSVRVAPIDSTRISVSWEPGPFPHGPLLSYVLQITDNHPDAEVPPEVKDIPAENNFYMFRNLRPARNYTISIKMRNGVGSGPSAKVTVSTPSESLVKDTQQPVLILGTEHGVVEEGTDILDEPAILYSSKLNITGIGIHISKKLIFVSDSKGHIIKMPLSRNNTNNITYILPPFRINQTNFMPLDLSIDWLNDQLYILGKTQNVKHPMWLIARCDLDGRGLTIAVAGYLFWGIHGTGLYRLDISDFSNGIRHEVQPVLILSEKKLNMSAFTVDHTNFRLFVANEREKTINTVSLDGKEIINVRPNVIKSKLENVVSLATANKKFYWTNGDDIFYEEYHNSVYFHNSYPDLSLSTKSYKKVIINLQSSQPIPSPVNPPTNVQAIFGSNIAKTTWLPPHLLGIQGKGAWQNWSYEVAIKEVGSQKFISHRNINTTSYKISGLRENTEYVIKAAAYTRSGQGPWSSEFRGFTLSRSKNPMIYWSAAKGLLRTDAAGENVETLIHKSRIKGSVFIDMTWYQDLVYLVTNDSHVYWYDTRSHSQGQLIGIDSVGSIAVDWIGKKLYWSNPKRQMIIRGNLNGTQQEPLPILTLAKELNIDSVKAYLYWSTGFAVRCAHLNGENLIEYHPVQLFSGRQVMGLTLDMHNKFVYWIVRGLEGSNLFRAPMAGYSEKITENFKITSLQKPNMQGPLCYFHKRLLWLQDNKNAAISDLQGNNIATISGKSMSDLTLVYVVDSSLHVMPDIPEIVVIPETVDKNSVRVIGSLNSFNVTWNPVKNVNYGQVFYEVSIDSLLRNDSAIVTNSTSVRYWQQVAPFTKLQVAIRAFTYWGTSPQIRAKVYSPASTPSVPTNLRAYVTHHSSGTNVTITVRWGPPLFPNGVLKGYKIHCWYLNAAQRRDVCRDLVKKPEEFQIDFKPPHDHIYYFNVQAFSEMGDGDLSDPIQVNSSQELPLPRLLVASEDSIFIQDIDSDRNESLLHGIVTPTEIGYLIKESKLFWIDQLQNLMMYDMLKGNKTKITSLRNNVTGVTVDWLERSIYYAQSENWDSGSSVFKLDLNYVDRGIVKMSKVFFTPASISKIEVSPYTRKLYWVEKSKLMVCNTDGSDKSEFFNKNKYTKRSTLGGGCNCPVDVNIEKTYTLDHSTETKPLLVFVESDTQNVVSADKNGCSCSVIANNSLGVTLPLDRLKSDFGTLYWTNSRLLHALRKKEANLVTKEVNGRDILIFGPHMQPFPPSECLRPRQLANIRVTLKEKTATSLTLVMPEVGQICADTSMPTVEYRIYYAEKIDNNTCDLTCNFSATFDKEFTIKSLKPFTHYVVAVAVSNYYTEEEEIVLGPSTVFQTAVGAPSPPQNVTVKVLNPTMAQVSWSPPQHPNGVTVHYEIYCQTERTLSGVRQKEQSNVEQQFTPNSHFLTIVLNKLSPNETYTIWVKAYSETNETSSDSDKVQINTYPEPSDLILVNRTAYMLTVTWDVCANIDHYNVQMSPVTSNDWRNVSESGEGIFASEENLQPKTQYKFRLSLSYYNYPEEYIWPQDSRFVYETLGDKPSPPGTPKIQYVKPNIYKVWWEEAKDNGAPIELYKLEGLELPNYRTKRSTNRTAFFYTAPSVEEEEREWQQFYNGTETSWIINGLSEKYKYEFRVLALNAYGWSDPSDSSTAFDLNEAARMAEKQSPMTLIAIATFIPVSVFLIILLCIVCRKYGKPKKVQVVSIPRGPDVELATLRELPRRGIHNTNVLYVSTQPTSEEMTLLPHIRRDQITLMKFLGSGAFGEVFEGKARGISNSSGDTKVAVKTLRKCASDQEKAEFLQEAQLMSNFKHEHILQLLGVCLDNDPHFIIMELMQGGDLLTYLRSSRNPNTDTPSLSLIELLKMCVDVAKGCRYLEEMHFVHRDLACRNCLVSSKDPDRIVKIGDFGLARDIYKNDYYRKEGEGLLPVRWMAPESLVDGVFTSQSDVWAFGVLLWEIMTLGQQPYPARNNLEVLHYVRRGGRLGKPTDCPETLHNLMLKCWEFEADKRPTFKYCLDVLDNLHLQNLRSPTTGAHEGQYISTVQEYFIQGISNEAYFRDENFSGDIEDDSNKEKTPFLASEAASAIPKYLELLYEPETCPPNDGYEIPNQMLQNESTTKRSSSVVSISSNGNVPDKKTQNGSICK</sequence>
<evidence type="ECO:0000256" key="11">
    <source>
        <dbReference type="ARBA" id="ARBA00023137"/>
    </source>
</evidence>
<evidence type="ECO:0000256" key="6">
    <source>
        <dbReference type="ARBA" id="ARBA00022741"/>
    </source>
</evidence>
<feature type="compositionally biased region" description="Polar residues" evidence="17">
    <location>
        <begin position="2280"/>
        <end position="2290"/>
    </location>
</feature>
<evidence type="ECO:0000256" key="7">
    <source>
        <dbReference type="ARBA" id="ARBA00022777"/>
    </source>
</evidence>
<dbReference type="SMART" id="SM00135">
    <property type="entry name" value="LY"/>
    <property type="match status" value="5"/>
</dbReference>
<keyword evidence="11" id="KW-0829">Tyrosine-protein kinase</keyword>
<dbReference type="PROSITE" id="PS50853">
    <property type="entry name" value="FN3"/>
    <property type="match status" value="7"/>
</dbReference>
<proteinExistence type="inferred from homology"/>
<dbReference type="InterPro" id="IPR050122">
    <property type="entry name" value="RTK"/>
</dbReference>
<dbReference type="SMART" id="SM00219">
    <property type="entry name" value="TyrKc"/>
    <property type="match status" value="1"/>
</dbReference>
<evidence type="ECO:0000256" key="17">
    <source>
        <dbReference type="SAM" id="MobiDB-lite"/>
    </source>
</evidence>
<organism evidence="21 22">
    <name type="scientific">Tribolium castaneum</name>
    <name type="common">Red flour beetle</name>
    <dbReference type="NCBI Taxonomy" id="7070"/>
    <lineage>
        <taxon>Eukaryota</taxon>
        <taxon>Metazoa</taxon>
        <taxon>Ecdysozoa</taxon>
        <taxon>Arthropoda</taxon>
        <taxon>Hexapoda</taxon>
        <taxon>Insecta</taxon>
        <taxon>Pterygota</taxon>
        <taxon>Neoptera</taxon>
        <taxon>Endopterygota</taxon>
        <taxon>Coleoptera</taxon>
        <taxon>Polyphaga</taxon>
        <taxon>Cucujiformia</taxon>
        <taxon>Tenebrionidae</taxon>
        <taxon>Tenebrionidae incertae sedis</taxon>
        <taxon>Tribolium</taxon>
    </lineage>
</organism>
<keyword evidence="9 18" id="KW-1133">Transmembrane helix</keyword>
<feature type="domain" description="Fibronectin type-III" evidence="20">
    <location>
        <begin position="1713"/>
        <end position="1828"/>
    </location>
</feature>
<dbReference type="OMA" id="RDYWHLQ"/>
<keyword evidence="22" id="KW-1185">Reference proteome</keyword>
<dbReference type="PROSITE" id="PS50011">
    <property type="entry name" value="PROTEIN_KINASE_DOM"/>
    <property type="match status" value="1"/>
</dbReference>
<dbReference type="InterPro" id="IPR008266">
    <property type="entry name" value="Tyr_kinase_AS"/>
</dbReference>
<dbReference type="EMBL" id="KQ971312">
    <property type="protein sequence ID" value="KYB29372.1"/>
    <property type="molecule type" value="Genomic_DNA"/>
</dbReference>
<dbReference type="SMART" id="SM00060">
    <property type="entry name" value="FN3"/>
    <property type="match status" value="9"/>
</dbReference>
<dbReference type="GO" id="GO:0007169">
    <property type="term" value="P:cell surface receptor protein tyrosine kinase signaling pathway"/>
    <property type="evidence" value="ECO:0000318"/>
    <property type="project" value="GO_Central"/>
</dbReference>
<feature type="domain" description="Fibronectin type-III" evidence="20">
    <location>
        <begin position="1015"/>
        <end position="1115"/>
    </location>
</feature>
<evidence type="ECO:0000256" key="18">
    <source>
        <dbReference type="SAM" id="Phobius"/>
    </source>
</evidence>
<comment type="subcellular location">
    <subcellularLocation>
        <location evidence="1">Membrane</location>
        <topology evidence="1">Single-pass membrane protein</topology>
    </subcellularLocation>
</comment>
<dbReference type="SUPFAM" id="SSF56112">
    <property type="entry name" value="Protein kinase-like (PK-like)"/>
    <property type="match status" value="1"/>
</dbReference>
<dbReference type="CDD" id="cd00063">
    <property type="entry name" value="FN3"/>
    <property type="match status" value="7"/>
</dbReference>
<reference evidence="21 22" key="1">
    <citation type="journal article" date="2008" name="Nature">
        <title>The genome of the model beetle and pest Tribolium castaneum.</title>
        <authorList>
            <consortium name="Tribolium Genome Sequencing Consortium"/>
            <person name="Richards S."/>
            <person name="Gibbs R.A."/>
            <person name="Weinstock G.M."/>
            <person name="Brown S.J."/>
            <person name="Denell R."/>
            <person name="Beeman R.W."/>
            <person name="Gibbs R."/>
            <person name="Beeman R.W."/>
            <person name="Brown S.J."/>
            <person name="Bucher G."/>
            <person name="Friedrich M."/>
            <person name="Grimmelikhuijzen C.J."/>
            <person name="Klingler M."/>
            <person name="Lorenzen M."/>
            <person name="Richards S."/>
            <person name="Roth S."/>
            <person name="Schroder R."/>
            <person name="Tautz D."/>
            <person name="Zdobnov E.M."/>
            <person name="Muzny D."/>
            <person name="Gibbs R.A."/>
            <person name="Weinstock G.M."/>
            <person name="Attaway T."/>
            <person name="Bell S."/>
            <person name="Buhay C.J."/>
            <person name="Chandrabose M.N."/>
            <person name="Chavez D."/>
            <person name="Clerk-Blankenburg K.P."/>
            <person name="Cree A."/>
            <person name="Dao M."/>
            <person name="Davis C."/>
            <person name="Chacko J."/>
            <person name="Dinh H."/>
            <person name="Dugan-Rocha S."/>
            <person name="Fowler G."/>
            <person name="Garner T.T."/>
            <person name="Garnes J."/>
            <person name="Gnirke A."/>
            <person name="Hawes A."/>
            <person name="Hernandez J."/>
            <person name="Hines S."/>
            <person name="Holder M."/>
            <person name="Hume J."/>
            <person name="Jhangiani S.N."/>
            <person name="Joshi V."/>
            <person name="Khan Z.M."/>
            <person name="Jackson L."/>
            <person name="Kovar C."/>
            <person name="Kowis A."/>
            <person name="Lee S."/>
            <person name="Lewis L.R."/>
            <person name="Margolis J."/>
            <person name="Morgan M."/>
            <person name="Nazareth L.V."/>
            <person name="Nguyen N."/>
            <person name="Okwuonu G."/>
            <person name="Parker D."/>
            <person name="Richards S."/>
            <person name="Ruiz S.J."/>
            <person name="Santibanez J."/>
            <person name="Savard J."/>
            <person name="Scherer S.E."/>
            <person name="Schneider B."/>
            <person name="Sodergren E."/>
            <person name="Tautz D."/>
            <person name="Vattahil S."/>
            <person name="Villasana D."/>
            <person name="White C.S."/>
            <person name="Wright R."/>
            <person name="Park Y."/>
            <person name="Beeman R.W."/>
            <person name="Lord J."/>
            <person name="Oppert B."/>
            <person name="Lorenzen M."/>
            <person name="Brown S."/>
            <person name="Wang L."/>
            <person name="Savard J."/>
            <person name="Tautz D."/>
            <person name="Richards S."/>
            <person name="Weinstock G."/>
            <person name="Gibbs R.A."/>
            <person name="Liu Y."/>
            <person name="Worley K."/>
            <person name="Weinstock G."/>
            <person name="Elsik C.G."/>
            <person name="Reese J.T."/>
            <person name="Elhaik E."/>
            <person name="Landan G."/>
            <person name="Graur D."/>
            <person name="Arensburger P."/>
            <person name="Atkinson P."/>
            <person name="Beeman R.W."/>
            <person name="Beidler J."/>
            <person name="Brown S.J."/>
            <person name="Demuth J.P."/>
            <person name="Drury D.W."/>
            <person name="Du Y.Z."/>
            <person name="Fujiwara H."/>
            <person name="Lorenzen M."/>
            <person name="Maselli V."/>
            <person name="Osanai M."/>
            <person name="Park Y."/>
            <person name="Robertson H.M."/>
            <person name="Tu Z."/>
            <person name="Wang J.J."/>
            <person name="Wang S."/>
            <person name="Richards S."/>
            <person name="Song H."/>
            <person name="Zhang L."/>
            <person name="Sodergren E."/>
            <person name="Werner D."/>
            <person name="Stanke M."/>
            <person name="Morgenstern B."/>
            <person name="Solovyev V."/>
            <person name="Kosarev P."/>
            <person name="Brown G."/>
            <person name="Chen H.C."/>
            <person name="Ermolaeva O."/>
            <person name="Hlavina W."/>
            <person name="Kapustin Y."/>
            <person name="Kiryutin B."/>
            <person name="Kitts P."/>
            <person name="Maglott D."/>
            <person name="Pruitt K."/>
            <person name="Sapojnikov V."/>
            <person name="Souvorov A."/>
            <person name="Mackey A.J."/>
            <person name="Waterhouse R.M."/>
            <person name="Wyder S."/>
            <person name="Zdobnov E.M."/>
            <person name="Zdobnov E.M."/>
            <person name="Wyder S."/>
            <person name="Kriventseva E.V."/>
            <person name="Kadowaki T."/>
            <person name="Bork P."/>
            <person name="Aranda M."/>
            <person name="Bao R."/>
            <person name="Beermann A."/>
            <person name="Berns N."/>
            <person name="Bolognesi R."/>
            <person name="Bonneton F."/>
            <person name="Bopp D."/>
            <person name="Brown S.J."/>
            <person name="Bucher G."/>
            <person name="Butts T."/>
            <person name="Chaumot A."/>
            <person name="Denell R.E."/>
            <person name="Ferrier D.E."/>
            <person name="Friedrich M."/>
            <person name="Gordon C.M."/>
            <person name="Jindra M."/>
            <person name="Klingler M."/>
            <person name="Lan Q."/>
            <person name="Lattorff H.M."/>
            <person name="Laudet V."/>
            <person name="von Levetsow C."/>
            <person name="Liu Z."/>
            <person name="Lutz R."/>
            <person name="Lynch J.A."/>
            <person name="da Fonseca R.N."/>
            <person name="Posnien N."/>
            <person name="Reuter R."/>
            <person name="Roth S."/>
            <person name="Savard J."/>
            <person name="Schinko J.B."/>
            <person name="Schmitt C."/>
            <person name="Schoppmeier M."/>
            <person name="Schroder R."/>
            <person name="Shippy T.D."/>
            <person name="Simonnet F."/>
            <person name="Marques-Souza H."/>
            <person name="Tautz D."/>
            <person name="Tomoyasu Y."/>
            <person name="Trauner J."/>
            <person name="Van der Zee M."/>
            <person name="Vervoort M."/>
            <person name="Wittkopp N."/>
            <person name="Wimmer E.A."/>
            <person name="Yang X."/>
            <person name="Jones A.K."/>
            <person name="Sattelle D.B."/>
            <person name="Ebert P.R."/>
            <person name="Nelson D."/>
            <person name="Scott J.G."/>
            <person name="Beeman R.W."/>
            <person name="Muthukrishnan S."/>
            <person name="Kramer K.J."/>
            <person name="Arakane Y."/>
            <person name="Beeman R.W."/>
            <person name="Zhu Q."/>
            <person name="Hogenkamp D."/>
            <person name="Dixit R."/>
            <person name="Oppert B."/>
            <person name="Jiang H."/>
            <person name="Zou Z."/>
            <person name="Marshall J."/>
            <person name="Elpidina E."/>
            <person name="Vinokurov K."/>
            <person name="Oppert C."/>
            <person name="Zou Z."/>
            <person name="Evans J."/>
            <person name="Lu Z."/>
            <person name="Zhao P."/>
            <person name="Sumathipala N."/>
            <person name="Altincicek B."/>
            <person name="Vilcinskas A."/>
            <person name="Williams M."/>
            <person name="Hultmark D."/>
            <person name="Hetru C."/>
            <person name="Jiang H."/>
            <person name="Grimmelikhuijzen C.J."/>
            <person name="Hauser F."/>
            <person name="Cazzamali G."/>
            <person name="Williamson M."/>
            <person name="Park Y."/>
            <person name="Li B."/>
            <person name="Tanaka Y."/>
            <person name="Predel R."/>
            <person name="Neupert S."/>
            <person name="Schachtner J."/>
            <person name="Verleyen P."/>
            <person name="Raible F."/>
            <person name="Bork P."/>
            <person name="Friedrich M."/>
            <person name="Walden K.K."/>
            <person name="Robertson H.M."/>
            <person name="Angeli S."/>
            <person name="Foret S."/>
            <person name="Bucher G."/>
            <person name="Schuetz S."/>
            <person name="Maleszka R."/>
            <person name="Wimmer E.A."/>
            <person name="Beeman R.W."/>
            <person name="Lorenzen M."/>
            <person name="Tomoyasu Y."/>
            <person name="Miller S.C."/>
            <person name="Grossmann D."/>
            <person name="Bucher G."/>
        </authorList>
    </citation>
    <scope>NUCLEOTIDE SEQUENCE [LARGE SCALE GENOMIC DNA]</scope>
    <source>
        <strain evidence="21 22">Georgia GA2</strain>
    </source>
</reference>
<keyword evidence="2 16" id="KW-0597">Phosphoprotein</keyword>
<evidence type="ECO:0000313" key="21">
    <source>
        <dbReference type="EMBL" id="KYB29372.1"/>
    </source>
</evidence>
<keyword evidence="4 16" id="KW-0812">Transmembrane</keyword>
<keyword evidence="3" id="KW-0808">Transferase</keyword>
<keyword evidence="13" id="KW-0325">Glycoprotein</keyword>
<dbReference type="InterPro" id="IPR020635">
    <property type="entry name" value="Tyr_kinase_cat_dom"/>
</dbReference>
<evidence type="ECO:0000256" key="10">
    <source>
        <dbReference type="ARBA" id="ARBA00023136"/>
    </source>
</evidence>
<dbReference type="Proteomes" id="UP000007266">
    <property type="component" value="Linkage group 2"/>
</dbReference>
<dbReference type="PANTHER" id="PTHR24416">
    <property type="entry name" value="TYROSINE-PROTEIN KINASE RECEPTOR"/>
    <property type="match status" value="1"/>
</dbReference>
<evidence type="ECO:0000256" key="1">
    <source>
        <dbReference type="ARBA" id="ARBA00004167"/>
    </source>
</evidence>
<evidence type="ECO:0000256" key="16">
    <source>
        <dbReference type="RuleBase" id="RU000312"/>
    </source>
</evidence>
<dbReference type="InParanoid" id="A0A139WN63"/>
<dbReference type="FunFam" id="2.60.40.10:FF:002685">
    <property type="entry name" value="Tyrosine-protein kinase receptor"/>
    <property type="match status" value="1"/>
</dbReference>
<dbReference type="GO" id="GO:0043235">
    <property type="term" value="C:receptor complex"/>
    <property type="evidence" value="ECO:0000318"/>
    <property type="project" value="GO_Central"/>
</dbReference>